<dbReference type="GO" id="GO:0004965">
    <property type="term" value="F:G protein-coupled GABA receptor activity"/>
    <property type="evidence" value="ECO:0007669"/>
    <property type="project" value="InterPro"/>
</dbReference>
<dbReference type="Pfam" id="PF13407">
    <property type="entry name" value="Peripla_BP_4"/>
    <property type="match status" value="1"/>
</dbReference>
<evidence type="ECO:0000256" key="6">
    <source>
        <dbReference type="ARBA" id="ARBA00023170"/>
    </source>
</evidence>
<feature type="transmembrane region" description="Helical" evidence="10">
    <location>
        <begin position="556"/>
        <end position="578"/>
    </location>
</feature>
<keyword evidence="6" id="KW-0675">Receptor</keyword>
<evidence type="ECO:0000313" key="13">
    <source>
        <dbReference type="EMBL" id="CAB9527881.1"/>
    </source>
</evidence>
<keyword evidence="14" id="KW-1185">Reference proteome</keyword>
<name>A0A9N8EYG5_9STRA</name>
<evidence type="ECO:0000256" key="7">
    <source>
        <dbReference type="ARBA" id="ARBA00023180"/>
    </source>
</evidence>
<dbReference type="InterPro" id="IPR028082">
    <property type="entry name" value="Peripla_BP_I"/>
</dbReference>
<sequence>MLFLFVLLYCYCCCTTIVLARPDIVAVLPDRSTAYPNGVHNGLLLTARRLDISMEIIDVGNFDPRISAMVLSELIQLPTSQQPKVYLIWPIDYPSRLLLQLLYETHQVPIIQMNQLPGDDSQWEWDHLLAYAGPDDALRASNAGKMMIQAMAERGIQQANIVALGYPETYGGYHLSITAFENAILDNNNNRTEITLLQKLPLDWGTQPAYEAVLYLLDTIPTGQLHGIYAMDDSILMGAYQAIQDHPSTRTSNNKTTITLVGTVCNGARELLETKEQYGTTVQSPYLEGNLAVHAAAEYLKYGMLQEPTIRLTPNPIVTADTWQDMFVDFQGQSYTADDLCTWSIGPYERVAGLEQVDDGIVQDVCSIVKCSYIPSALLYTGLALCGINYLIAAASAVCLYIYRNKAVIRLAQSFFLMLVVFGSMVDNTSIILMSRDNHPDSGNSIQSLDASCLAFPWVLALGHMMTTATLVAKIYRVKKLIGNTANPQQNFRKATVSVESVALFIVAFLSVDVVLLTAWSIVDPLKWQIEVKNYDEEGYIAEARGACDTSKQYSFLFPLFIALFHLATLIYANWLAYDTSAYHKISDSKNVAIALFNSIQLLVIVTPLLIVVESSVSTSYFIRVCFVFLNNFGVLMLVVVPKIWKCLQGKGDDIPDLHSMIQANNNKRTGETRNRRIRVSGLDDSQLDLEQYKQREGAVSEQVQRSYEIVFRDEDEHPKSEPFSMPCDADSVETGPTPFSTESYETAITPVASEETTKATNLKIINEDNDDAKCESREIIEVKDKVEEEKPLEADQKTDTATNPVFVQEDKVQCHDNFFLGEELAAMLGLGMQQ</sequence>
<feature type="transmembrane region" description="Helical" evidence="10">
    <location>
        <begin position="455"/>
        <end position="476"/>
    </location>
</feature>
<accession>A0A9N8EYG5</accession>
<evidence type="ECO:0000259" key="12">
    <source>
        <dbReference type="PROSITE" id="PS50259"/>
    </source>
</evidence>
<keyword evidence="2 10" id="KW-0812">Transmembrane</keyword>
<feature type="domain" description="G-protein coupled receptors family 3 profile" evidence="12">
    <location>
        <begin position="451"/>
        <end position="645"/>
    </location>
</feature>
<dbReference type="PANTHER" id="PTHR10519:SF20">
    <property type="entry name" value="G-PROTEIN COUPLED RECEPTOR 156-RELATED"/>
    <property type="match status" value="1"/>
</dbReference>
<dbReference type="AlphaFoldDB" id="A0A9N8EYG5"/>
<evidence type="ECO:0000256" key="11">
    <source>
        <dbReference type="SAM" id="SignalP"/>
    </source>
</evidence>
<dbReference type="Gene3D" id="3.40.50.2300">
    <property type="match status" value="2"/>
</dbReference>
<evidence type="ECO:0000256" key="2">
    <source>
        <dbReference type="ARBA" id="ARBA00022692"/>
    </source>
</evidence>
<keyword evidence="3 10" id="KW-1133">Transmembrane helix</keyword>
<proteinExistence type="predicted"/>
<reference evidence="13" key="1">
    <citation type="submission" date="2020-06" db="EMBL/GenBank/DDBJ databases">
        <authorList>
            <consortium name="Plant Systems Biology data submission"/>
        </authorList>
    </citation>
    <scope>NUCLEOTIDE SEQUENCE</scope>
    <source>
        <strain evidence="13">D6</strain>
    </source>
</reference>
<feature type="region of interest" description="Disordered" evidence="9">
    <location>
        <begin position="716"/>
        <end position="742"/>
    </location>
</feature>
<feature type="transmembrane region" description="Helical" evidence="10">
    <location>
        <begin position="377"/>
        <end position="403"/>
    </location>
</feature>
<dbReference type="Pfam" id="PF00003">
    <property type="entry name" value="7tm_3"/>
    <property type="match status" value="1"/>
</dbReference>
<evidence type="ECO:0000256" key="4">
    <source>
        <dbReference type="ARBA" id="ARBA00023040"/>
    </source>
</evidence>
<dbReference type="PROSITE" id="PS50259">
    <property type="entry name" value="G_PROTEIN_RECEP_F3_4"/>
    <property type="match status" value="1"/>
</dbReference>
<dbReference type="Proteomes" id="UP001153069">
    <property type="component" value="Unassembled WGS sequence"/>
</dbReference>
<dbReference type="PANTHER" id="PTHR10519">
    <property type="entry name" value="GABA-B RECEPTOR"/>
    <property type="match status" value="1"/>
</dbReference>
<comment type="caution">
    <text evidence="13">The sequence shown here is derived from an EMBL/GenBank/DDBJ whole genome shotgun (WGS) entry which is preliminary data.</text>
</comment>
<keyword evidence="4" id="KW-0297">G-protein coupled receptor</keyword>
<gene>
    <name evidence="13" type="ORF">SEMRO_2098_G314370.1</name>
</gene>
<feature type="signal peptide" evidence="11">
    <location>
        <begin position="1"/>
        <end position="20"/>
    </location>
</feature>
<dbReference type="SUPFAM" id="SSF53822">
    <property type="entry name" value="Periplasmic binding protein-like I"/>
    <property type="match status" value="1"/>
</dbReference>
<evidence type="ECO:0000256" key="3">
    <source>
        <dbReference type="ARBA" id="ARBA00022989"/>
    </source>
</evidence>
<protein>
    <submittedName>
        <fullName evidence="13">Inherit from proNOG: Periplasmic binding protein LacI transcriptional regulator</fullName>
    </submittedName>
</protein>
<feature type="chain" id="PRO_5040123307" evidence="11">
    <location>
        <begin position="21"/>
        <end position="835"/>
    </location>
</feature>
<feature type="transmembrane region" description="Helical" evidence="10">
    <location>
        <begin position="590"/>
        <end position="613"/>
    </location>
</feature>
<evidence type="ECO:0000256" key="1">
    <source>
        <dbReference type="ARBA" id="ARBA00004141"/>
    </source>
</evidence>
<comment type="subcellular location">
    <subcellularLocation>
        <location evidence="1">Membrane</location>
        <topology evidence="1">Multi-pass membrane protein</topology>
    </subcellularLocation>
</comment>
<dbReference type="GO" id="GO:0038039">
    <property type="term" value="C:G protein-coupled receptor heterodimeric complex"/>
    <property type="evidence" value="ECO:0007669"/>
    <property type="project" value="TreeGrafter"/>
</dbReference>
<keyword evidence="8" id="KW-0807">Transducer</keyword>
<evidence type="ECO:0000256" key="5">
    <source>
        <dbReference type="ARBA" id="ARBA00023136"/>
    </source>
</evidence>
<keyword evidence="11" id="KW-0732">Signal</keyword>
<dbReference type="InterPro" id="IPR025997">
    <property type="entry name" value="SBP_2_dom"/>
</dbReference>
<evidence type="ECO:0000256" key="10">
    <source>
        <dbReference type="SAM" id="Phobius"/>
    </source>
</evidence>
<dbReference type="CDD" id="cd15047">
    <property type="entry name" value="7tmC_GABA-B-like"/>
    <property type="match status" value="1"/>
</dbReference>
<keyword evidence="7" id="KW-0325">Glycoprotein</keyword>
<evidence type="ECO:0000313" key="14">
    <source>
        <dbReference type="Proteomes" id="UP001153069"/>
    </source>
</evidence>
<dbReference type="PRINTS" id="PR01176">
    <property type="entry name" value="GABABRECEPTR"/>
</dbReference>
<evidence type="ECO:0000256" key="9">
    <source>
        <dbReference type="SAM" id="MobiDB-lite"/>
    </source>
</evidence>
<evidence type="ECO:0000256" key="8">
    <source>
        <dbReference type="ARBA" id="ARBA00023224"/>
    </source>
</evidence>
<dbReference type="EMBL" id="CAICTM010002096">
    <property type="protein sequence ID" value="CAB9527881.1"/>
    <property type="molecule type" value="Genomic_DNA"/>
</dbReference>
<feature type="transmembrane region" description="Helical" evidence="10">
    <location>
        <begin position="619"/>
        <end position="641"/>
    </location>
</feature>
<dbReference type="InterPro" id="IPR017978">
    <property type="entry name" value="GPCR_3_C"/>
</dbReference>
<feature type="transmembrane region" description="Helical" evidence="10">
    <location>
        <begin position="497"/>
        <end position="523"/>
    </location>
</feature>
<feature type="transmembrane region" description="Helical" evidence="10">
    <location>
        <begin position="415"/>
        <end position="435"/>
    </location>
</feature>
<dbReference type="InterPro" id="IPR002455">
    <property type="entry name" value="GPCR3_GABA-B"/>
</dbReference>
<organism evidence="13 14">
    <name type="scientific">Seminavis robusta</name>
    <dbReference type="NCBI Taxonomy" id="568900"/>
    <lineage>
        <taxon>Eukaryota</taxon>
        <taxon>Sar</taxon>
        <taxon>Stramenopiles</taxon>
        <taxon>Ochrophyta</taxon>
        <taxon>Bacillariophyta</taxon>
        <taxon>Bacillariophyceae</taxon>
        <taxon>Bacillariophycidae</taxon>
        <taxon>Naviculales</taxon>
        <taxon>Naviculaceae</taxon>
        <taxon>Seminavis</taxon>
    </lineage>
</organism>
<keyword evidence="5 10" id="KW-0472">Membrane</keyword>